<organism evidence="1 2">
    <name type="scientific">Lindgomyces ingoldianus</name>
    <dbReference type="NCBI Taxonomy" id="673940"/>
    <lineage>
        <taxon>Eukaryota</taxon>
        <taxon>Fungi</taxon>
        <taxon>Dikarya</taxon>
        <taxon>Ascomycota</taxon>
        <taxon>Pezizomycotina</taxon>
        <taxon>Dothideomycetes</taxon>
        <taxon>Pleosporomycetidae</taxon>
        <taxon>Pleosporales</taxon>
        <taxon>Lindgomycetaceae</taxon>
        <taxon>Lindgomyces</taxon>
    </lineage>
</organism>
<gene>
    <name evidence="1" type="ORF">BDR25DRAFT_247826</name>
</gene>
<sequence length="308" mass="34905">MRSFDCPYDYLLSIYGPHHFKKIIANLSPNLEHDDPHLYLLVLEVMDAIHFGAILVDDVADDSMLRKGHKSAHRIYGASETINRAYLIILNVVMKCQRERPELVPFILDCVTGIHQGQDDSLVWRRDGFPFPAEAETALQMYRRCASMKTGALFKLVGQLITGSHDQDDLMNEYGHVAPAIFGDQESNGFHRWYCQLQNDCKNVFSSDVVTAKGALAEDLINGEYSYPIILGLYSSQPIKSALENAFNRKRGNQAEYKAAVNRAVCALQGEEVRSLCLEELRLVRQRNLQFATLWGREEKMEISSLST</sequence>
<keyword evidence="2" id="KW-1185">Reference proteome</keyword>
<dbReference type="Proteomes" id="UP000799755">
    <property type="component" value="Unassembled WGS sequence"/>
</dbReference>
<evidence type="ECO:0000313" key="2">
    <source>
        <dbReference type="Proteomes" id="UP000799755"/>
    </source>
</evidence>
<proteinExistence type="predicted"/>
<evidence type="ECO:0000313" key="1">
    <source>
        <dbReference type="EMBL" id="KAF2462742.1"/>
    </source>
</evidence>
<comment type="caution">
    <text evidence="1">The sequence shown here is derived from an EMBL/GenBank/DDBJ whole genome shotgun (WGS) entry which is preliminary data.</text>
</comment>
<reference evidence="1" key="1">
    <citation type="journal article" date="2020" name="Stud. Mycol.">
        <title>101 Dothideomycetes genomes: a test case for predicting lifestyles and emergence of pathogens.</title>
        <authorList>
            <person name="Haridas S."/>
            <person name="Albert R."/>
            <person name="Binder M."/>
            <person name="Bloem J."/>
            <person name="Labutti K."/>
            <person name="Salamov A."/>
            <person name="Andreopoulos B."/>
            <person name="Baker S."/>
            <person name="Barry K."/>
            <person name="Bills G."/>
            <person name="Bluhm B."/>
            <person name="Cannon C."/>
            <person name="Castanera R."/>
            <person name="Culley D."/>
            <person name="Daum C."/>
            <person name="Ezra D."/>
            <person name="Gonzalez J."/>
            <person name="Henrissat B."/>
            <person name="Kuo A."/>
            <person name="Liang C."/>
            <person name="Lipzen A."/>
            <person name="Lutzoni F."/>
            <person name="Magnuson J."/>
            <person name="Mondo S."/>
            <person name="Nolan M."/>
            <person name="Ohm R."/>
            <person name="Pangilinan J."/>
            <person name="Park H.-J."/>
            <person name="Ramirez L."/>
            <person name="Alfaro M."/>
            <person name="Sun H."/>
            <person name="Tritt A."/>
            <person name="Yoshinaga Y."/>
            <person name="Zwiers L.-H."/>
            <person name="Turgeon B."/>
            <person name="Goodwin S."/>
            <person name="Spatafora J."/>
            <person name="Crous P."/>
            <person name="Grigoriev I."/>
        </authorList>
    </citation>
    <scope>NUCLEOTIDE SEQUENCE</scope>
    <source>
        <strain evidence="1">ATCC 200398</strain>
    </source>
</reference>
<accession>A0ACB6Q9F1</accession>
<name>A0ACB6Q9F1_9PLEO</name>
<protein>
    <submittedName>
        <fullName evidence="1">Terpenoid synthase</fullName>
    </submittedName>
</protein>
<dbReference type="EMBL" id="MU003563">
    <property type="protein sequence ID" value="KAF2462742.1"/>
    <property type="molecule type" value="Genomic_DNA"/>
</dbReference>